<name>A0A3A3GJJ6_PANTH</name>
<dbReference type="EMBL" id="QYZD01000015">
    <property type="protein sequence ID" value="RJG22612.1"/>
    <property type="molecule type" value="Genomic_DNA"/>
</dbReference>
<organism evidence="1 2">
    <name type="scientific">Paenibacillus thiaminolyticus</name>
    <name type="common">Bacillus thiaminolyticus</name>
    <dbReference type="NCBI Taxonomy" id="49283"/>
    <lineage>
        <taxon>Bacteria</taxon>
        <taxon>Bacillati</taxon>
        <taxon>Bacillota</taxon>
        <taxon>Bacilli</taxon>
        <taxon>Bacillales</taxon>
        <taxon>Paenibacillaceae</taxon>
        <taxon>Paenibacillus</taxon>
    </lineage>
</organism>
<protein>
    <submittedName>
        <fullName evidence="1">Uncharacterized protein</fullName>
    </submittedName>
</protein>
<proteinExistence type="predicted"/>
<gene>
    <name evidence="1" type="ORF">DQX05_16840</name>
</gene>
<dbReference type="Proteomes" id="UP000266177">
    <property type="component" value="Unassembled WGS sequence"/>
</dbReference>
<accession>A0A3A3GJJ6</accession>
<dbReference type="AlphaFoldDB" id="A0A3A3GJJ6"/>
<comment type="caution">
    <text evidence="1">The sequence shown here is derived from an EMBL/GenBank/DDBJ whole genome shotgun (WGS) entry which is preliminary data.</text>
</comment>
<sequence length="81" mass="8717">MGNNAASPLDGHRIAGSPALALQVPGLWRPLMGGGRRGAQPLMSTLPFTQNLSCSKMLLSQRYRALAISRLLPMYSASVFF</sequence>
<evidence type="ECO:0000313" key="1">
    <source>
        <dbReference type="EMBL" id="RJG22612.1"/>
    </source>
</evidence>
<evidence type="ECO:0000313" key="2">
    <source>
        <dbReference type="Proteomes" id="UP000266177"/>
    </source>
</evidence>
<reference evidence="1 2" key="1">
    <citation type="submission" date="2018-09" db="EMBL/GenBank/DDBJ databases">
        <title>Paenibacillus SK2017-BO5.</title>
        <authorList>
            <person name="Piskunova J.V."/>
            <person name="Dubiley S.A."/>
            <person name="Severinov K.V."/>
        </authorList>
    </citation>
    <scope>NUCLEOTIDE SEQUENCE [LARGE SCALE GENOMIC DNA]</scope>
    <source>
        <strain evidence="1 2">BO5</strain>
    </source>
</reference>